<evidence type="ECO:0000313" key="5">
    <source>
        <dbReference type="Proteomes" id="UP000199360"/>
    </source>
</evidence>
<dbReference type="InterPro" id="IPR016181">
    <property type="entry name" value="Acyl_CoA_acyltransferase"/>
</dbReference>
<keyword evidence="5" id="KW-1185">Reference proteome</keyword>
<proteinExistence type="predicted"/>
<dbReference type="InterPro" id="IPR000182">
    <property type="entry name" value="GNAT_dom"/>
</dbReference>
<accession>A0A1C5H644</accession>
<evidence type="ECO:0000313" key="4">
    <source>
        <dbReference type="EMBL" id="SCG41460.1"/>
    </source>
</evidence>
<gene>
    <name evidence="4" type="ORF">GA0070213_102339</name>
</gene>
<dbReference type="Gene3D" id="3.40.630.30">
    <property type="match status" value="1"/>
</dbReference>
<evidence type="ECO:0000259" key="3">
    <source>
        <dbReference type="PROSITE" id="PS51186"/>
    </source>
</evidence>
<dbReference type="GO" id="GO:0016747">
    <property type="term" value="F:acyltransferase activity, transferring groups other than amino-acyl groups"/>
    <property type="evidence" value="ECO:0007669"/>
    <property type="project" value="InterPro"/>
</dbReference>
<dbReference type="PROSITE" id="PS51186">
    <property type="entry name" value="GNAT"/>
    <property type="match status" value="1"/>
</dbReference>
<dbReference type="Proteomes" id="UP000199360">
    <property type="component" value="Unassembled WGS sequence"/>
</dbReference>
<feature type="domain" description="N-acetyltransferase" evidence="3">
    <location>
        <begin position="1"/>
        <end position="163"/>
    </location>
</feature>
<dbReference type="OrthoDB" id="119501at2"/>
<dbReference type="EMBL" id="FMDM01000002">
    <property type="protein sequence ID" value="SCG41460.1"/>
    <property type="molecule type" value="Genomic_DNA"/>
</dbReference>
<sequence>MHTRTARPADVPALVDLIQSAYRGDRARAGWTHEADLLDGQRTDPEMVAAAVTGPGGVVLVAERDGGLIACCQVERRDDHAYFGMFAVDPRHQGGGLGRELLAEAERYARESWHAGELRMTVIVQRDDLIAWYERRGYVRTGELSPFPYGDERFGVPRRPDLAFETLRKKLG</sequence>
<dbReference type="CDD" id="cd04301">
    <property type="entry name" value="NAT_SF"/>
    <property type="match status" value="1"/>
</dbReference>
<organism evidence="4 5">
    <name type="scientific">Micromonospora humi</name>
    <dbReference type="NCBI Taxonomy" id="745366"/>
    <lineage>
        <taxon>Bacteria</taxon>
        <taxon>Bacillati</taxon>
        <taxon>Actinomycetota</taxon>
        <taxon>Actinomycetes</taxon>
        <taxon>Micromonosporales</taxon>
        <taxon>Micromonosporaceae</taxon>
        <taxon>Micromonospora</taxon>
    </lineage>
</organism>
<dbReference type="SUPFAM" id="SSF55729">
    <property type="entry name" value="Acyl-CoA N-acyltransferases (Nat)"/>
    <property type="match status" value="1"/>
</dbReference>
<keyword evidence="2" id="KW-0012">Acyltransferase</keyword>
<dbReference type="STRING" id="745366.GA0070213_102339"/>
<keyword evidence="4" id="KW-0687">Ribonucleoprotein</keyword>
<keyword evidence="4" id="KW-0689">Ribosomal protein</keyword>
<evidence type="ECO:0000256" key="1">
    <source>
        <dbReference type="ARBA" id="ARBA00022679"/>
    </source>
</evidence>
<dbReference type="InterPro" id="IPR050832">
    <property type="entry name" value="Bact_Acetyltransf"/>
</dbReference>
<dbReference type="PANTHER" id="PTHR43877">
    <property type="entry name" value="AMINOALKYLPHOSPHONATE N-ACETYLTRANSFERASE-RELATED-RELATED"/>
    <property type="match status" value="1"/>
</dbReference>
<dbReference type="GO" id="GO:0005840">
    <property type="term" value="C:ribosome"/>
    <property type="evidence" value="ECO:0007669"/>
    <property type="project" value="UniProtKB-KW"/>
</dbReference>
<evidence type="ECO:0000256" key="2">
    <source>
        <dbReference type="ARBA" id="ARBA00023315"/>
    </source>
</evidence>
<protein>
    <submittedName>
        <fullName evidence="4">Ribosomal protein S18 acetylase RimI</fullName>
    </submittedName>
</protein>
<reference evidence="5" key="1">
    <citation type="submission" date="2016-06" db="EMBL/GenBank/DDBJ databases">
        <authorList>
            <person name="Varghese N."/>
            <person name="Submissions Spin"/>
        </authorList>
    </citation>
    <scope>NUCLEOTIDE SEQUENCE [LARGE SCALE GENOMIC DNA]</scope>
    <source>
        <strain evidence="5">DSM 45647</strain>
    </source>
</reference>
<dbReference type="AlphaFoldDB" id="A0A1C5H644"/>
<dbReference type="Pfam" id="PF00583">
    <property type="entry name" value="Acetyltransf_1"/>
    <property type="match status" value="1"/>
</dbReference>
<name>A0A1C5H644_9ACTN</name>
<keyword evidence="1" id="KW-0808">Transferase</keyword>
<dbReference type="RefSeq" id="WP_091058567.1">
    <property type="nucleotide sequence ID" value="NZ_FMDM01000002.1"/>
</dbReference>